<dbReference type="PROSITE" id="PS50181">
    <property type="entry name" value="FBOX"/>
    <property type="match status" value="1"/>
</dbReference>
<feature type="compositionally biased region" description="Basic and acidic residues" evidence="1">
    <location>
        <begin position="361"/>
        <end position="370"/>
    </location>
</feature>
<dbReference type="OrthoDB" id="2687876at2759"/>
<proteinExistence type="predicted"/>
<feature type="domain" description="F-box" evidence="2">
    <location>
        <begin position="48"/>
        <end position="94"/>
    </location>
</feature>
<evidence type="ECO:0000256" key="1">
    <source>
        <dbReference type="SAM" id="MobiDB-lite"/>
    </source>
</evidence>
<accession>A0A8H4U2T6</accession>
<protein>
    <recommendedName>
        <fullName evidence="2">F-box domain-containing protein</fullName>
    </recommendedName>
</protein>
<feature type="region of interest" description="Disordered" evidence="1">
    <location>
        <begin position="224"/>
        <end position="260"/>
    </location>
</feature>
<dbReference type="InterPro" id="IPR001810">
    <property type="entry name" value="F-box_dom"/>
</dbReference>
<feature type="region of interest" description="Disordered" evidence="1">
    <location>
        <begin position="361"/>
        <end position="383"/>
    </location>
</feature>
<dbReference type="AlphaFoldDB" id="A0A8H4U2T6"/>
<comment type="caution">
    <text evidence="3">The sequence shown here is derived from an EMBL/GenBank/DDBJ whole genome shotgun (WGS) entry which is preliminary data.</text>
</comment>
<dbReference type="Proteomes" id="UP000622797">
    <property type="component" value="Unassembled WGS sequence"/>
</dbReference>
<reference evidence="3" key="1">
    <citation type="journal article" date="2020" name="BMC Genomics">
        <title>Correction to: Identification and distribution of gene clusters required for synthesis of sphingolipid metabolism inhibitors in diverse species of the filamentous fungus Fusarium.</title>
        <authorList>
            <person name="Kim H.S."/>
            <person name="Lohmar J.M."/>
            <person name="Busman M."/>
            <person name="Brown D.W."/>
            <person name="Naumann T.A."/>
            <person name="Divon H.H."/>
            <person name="Lysoe E."/>
            <person name="Uhlig S."/>
            <person name="Proctor R.H."/>
        </authorList>
    </citation>
    <scope>NUCLEOTIDE SEQUENCE</scope>
    <source>
        <strain evidence="3">NRRL 20472</strain>
    </source>
</reference>
<reference evidence="3" key="2">
    <citation type="submission" date="2020-05" db="EMBL/GenBank/DDBJ databases">
        <authorList>
            <person name="Kim H.-S."/>
            <person name="Proctor R.H."/>
            <person name="Brown D.W."/>
        </authorList>
    </citation>
    <scope>NUCLEOTIDE SEQUENCE</scope>
    <source>
        <strain evidence="3">NRRL 20472</strain>
    </source>
</reference>
<evidence type="ECO:0000259" key="2">
    <source>
        <dbReference type="PROSITE" id="PS50181"/>
    </source>
</evidence>
<gene>
    <name evidence="3" type="ORF">FSARC_4012</name>
</gene>
<evidence type="ECO:0000313" key="3">
    <source>
        <dbReference type="EMBL" id="KAF4968637.1"/>
    </source>
</evidence>
<dbReference type="EMBL" id="JABEXW010000192">
    <property type="protein sequence ID" value="KAF4968637.1"/>
    <property type="molecule type" value="Genomic_DNA"/>
</dbReference>
<sequence length="383" mass="43380">MASKDNISEEQLISQLVWRCEREIRGMVKLSPPPSPVALERESLPSSLGYLDVLPTEVSSMILNMLDLRSLSRVLRASFKGKRTVEALPAWQDIREHAPTVLPALGGTQLIKYHSISLVYQTLRESRCVSCFEFGGFLFMPTCERVCYECLFRNDGLWVVGLDDAEYYFRLTVDQLQQIPIMQTIPGTYRVRKHKVSWEIVCPLVSVKQAKKLAIEIHGSPEKLEEIRPKGSPPRSDMSDFNRFPAAPLEPPGSDMSRLQGPSREDLVIYDERGGLASLRFPSLTKSGADWGYLCVGCRFMYDLHIDGIMPKEVWSEHCAPGVVAKTPLQALQTKLYSRDEFPTHIQNCFGAQHRLEKYGRGRVDWDNEPRSSANVPESEDSE</sequence>
<keyword evidence="4" id="KW-1185">Reference proteome</keyword>
<evidence type="ECO:0000313" key="4">
    <source>
        <dbReference type="Proteomes" id="UP000622797"/>
    </source>
</evidence>
<organism evidence="3 4">
    <name type="scientific">Fusarium sarcochroum</name>
    <dbReference type="NCBI Taxonomy" id="1208366"/>
    <lineage>
        <taxon>Eukaryota</taxon>
        <taxon>Fungi</taxon>
        <taxon>Dikarya</taxon>
        <taxon>Ascomycota</taxon>
        <taxon>Pezizomycotina</taxon>
        <taxon>Sordariomycetes</taxon>
        <taxon>Hypocreomycetidae</taxon>
        <taxon>Hypocreales</taxon>
        <taxon>Nectriaceae</taxon>
        <taxon>Fusarium</taxon>
        <taxon>Fusarium lateritium species complex</taxon>
    </lineage>
</organism>
<name>A0A8H4U2T6_9HYPO</name>